<sequence length="384" mass="44244">MAKVIWRQIKFMHAPPKELSVHAQYDYFRRTVDALAVLGKDRRRVALRERELSSTEITFAISRDHILIPVTIKWDELSSWKSPGQITQEPPGPLRLMLYAEEARADKEDRLQCVTAIEELYLHSPDGVTNGERCRIDGPEWVRLPHVLPESSNVEIPVRRAPERLAALTRTETEKSHADAEVRAVRRAMQVQDTDDYDGLKATIFEAFRVQNFSGRSNERTRASEGVSWDGWSSRQDPASPIQSRTLCGCHQSSRLAKRDRLLYGAIEVGAQEKPLAKAVTMLKELKSKRMLILKSNEQSAREVAEDLGELVLRLKELLTSDIPATVKRGPLQQRRRREKKDRRTCVNMRMNRPHQPRLSFFYPKWINSPRRSTRHDYCVFGIG</sequence>
<proteinExistence type="predicted"/>
<keyword evidence="2" id="KW-1185">Reference proteome</keyword>
<evidence type="ECO:0000313" key="1">
    <source>
        <dbReference type="EMBL" id="KRZ01716.1"/>
    </source>
</evidence>
<comment type="caution">
    <text evidence="1">The sequence shown here is derived from an EMBL/GenBank/DDBJ whole genome shotgun (WGS) entry which is preliminary data.</text>
</comment>
<reference evidence="1 2" key="1">
    <citation type="submission" date="2015-01" db="EMBL/GenBank/DDBJ databases">
        <title>Evolution of Trichinella species and genotypes.</title>
        <authorList>
            <person name="Korhonen P.K."/>
            <person name="Edoardo P."/>
            <person name="Giuseppe L.R."/>
            <person name="Gasser R.B."/>
        </authorList>
    </citation>
    <scope>NUCLEOTIDE SEQUENCE [LARGE SCALE GENOMIC DNA]</scope>
    <source>
        <strain evidence="1">ISS1029</strain>
    </source>
</reference>
<accession>A0A0V1GV38</accession>
<organism evidence="1 2">
    <name type="scientific">Trichinella zimbabwensis</name>
    <dbReference type="NCBI Taxonomy" id="268475"/>
    <lineage>
        <taxon>Eukaryota</taxon>
        <taxon>Metazoa</taxon>
        <taxon>Ecdysozoa</taxon>
        <taxon>Nematoda</taxon>
        <taxon>Enoplea</taxon>
        <taxon>Dorylaimia</taxon>
        <taxon>Trichinellida</taxon>
        <taxon>Trichinellidae</taxon>
        <taxon>Trichinella</taxon>
    </lineage>
</organism>
<protein>
    <submittedName>
        <fullName evidence="1">Uncharacterized protein</fullName>
    </submittedName>
</protein>
<gene>
    <name evidence="1" type="ORF">T11_15635</name>
</gene>
<name>A0A0V1GV38_9BILA</name>
<evidence type="ECO:0000313" key="2">
    <source>
        <dbReference type="Proteomes" id="UP000055024"/>
    </source>
</evidence>
<dbReference type="EMBL" id="JYDP01000266">
    <property type="protein sequence ID" value="KRZ01716.1"/>
    <property type="molecule type" value="Genomic_DNA"/>
</dbReference>
<dbReference type="Proteomes" id="UP000055024">
    <property type="component" value="Unassembled WGS sequence"/>
</dbReference>
<dbReference type="AlphaFoldDB" id="A0A0V1GV38"/>